<organism evidence="2 3">
    <name type="scientific">Bradyrhizobium ontarionense</name>
    <dbReference type="NCBI Taxonomy" id="2898149"/>
    <lineage>
        <taxon>Bacteria</taxon>
        <taxon>Pseudomonadati</taxon>
        <taxon>Pseudomonadota</taxon>
        <taxon>Alphaproteobacteria</taxon>
        <taxon>Hyphomicrobiales</taxon>
        <taxon>Nitrobacteraceae</taxon>
        <taxon>Bradyrhizobium</taxon>
    </lineage>
</organism>
<accession>A0ABY3RKG6</accession>
<reference evidence="2" key="1">
    <citation type="journal article" date="2024" name="Antonie Van Leeuwenhoek">
        <title>Bradyrhizobium ontarionense sp. nov., a novel bacterial symbiont isolated from Aeschynomene indica (Indian jointvetch), harbours photosynthesis, nitrogen fixation and nitrous oxide (N2O) reductase genes.</title>
        <authorList>
            <person name="Bromfield E.S.P."/>
            <person name="Cloutier S."/>
        </authorList>
    </citation>
    <scope>NUCLEOTIDE SEQUENCE</scope>
    <source>
        <strain evidence="2">A19</strain>
    </source>
</reference>
<dbReference type="SUPFAM" id="SSF55729">
    <property type="entry name" value="Acyl-CoA N-acyltransferases (Nat)"/>
    <property type="match status" value="1"/>
</dbReference>
<dbReference type="InterPro" id="IPR016181">
    <property type="entry name" value="Acyl_CoA_acyltransferase"/>
</dbReference>
<dbReference type="InterPro" id="IPR000182">
    <property type="entry name" value="GNAT_dom"/>
</dbReference>
<feature type="domain" description="N-acetyltransferase" evidence="1">
    <location>
        <begin position="1"/>
        <end position="169"/>
    </location>
</feature>
<dbReference type="CDD" id="cd04301">
    <property type="entry name" value="NAT_SF"/>
    <property type="match status" value="1"/>
</dbReference>
<dbReference type="Proteomes" id="UP001431010">
    <property type="component" value="Chromosome"/>
</dbReference>
<dbReference type="PROSITE" id="PS51186">
    <property type="entry name" value="GNAT"/>
    <property type="match status" value="1"/>
</dbReference>
<evidence type="ECO:0000259" key="1">
    <source>
        <dbReference type="PROSITE" id="PS51186"/>
    </source>
</evidence>
<dbReference type="Pfam" id="PF00583">
    <property type="entry name" value="Acetyltransf_1"/>
    <property type="match status" value="1"/>
</dbReference>
<evidence type="ECO:0000313" key="3">
    <source>
        <dbReference type="Proteomes" id="UP001431010"/>
    </source>
</evidence>
<name>A0ABY3RKG6_9BRAD</name>
<proteinExistence type="predicted"/>
<dbReference type="EMBL" id="CP088156">
    <property type="protein sequence ID" value="UFZ07297.1"/>
    <property type="molecule type" value="Genomic_DNA"/>
</dbReference>
<dbReference type="RefSeq" id="WP_231326749.1">
    <property type="nucleotide sequence ID" value="NZ_CP088156.1"/>
</dbReference>
<dbReference type="Gene3D" id="3.40.630.30">
    <property type="match status" value="1"/>
</dbReference>
<protein>
    <submittedName>
        <fullName evidence="2">GNAT family N-acetyltransferase</fullName>
    </submittedName>
</protein>
<keyword evidence="3" id="KW-1185">Reference proteome</keyword>
<evidence type="ECO:0000313" key="2">
    <source>
        <dbReference type="EMBL" id="UFZ07297.1"/>
    </source>
</evidence>
<gene>
    <name evidence="2" type="ORF">LQG66_13730</name>
</gene>
<sequence>MRWRAMTTADLAAVDAIAAKVHPFYPEDASVPAERLELYPDGCRVLDAARRDGIGGAISGYVVSHPWHLGQPPPLNALIGRLPERASTYYIHDLALLPEARGSGAADAIVRQLLRHAAESGLGTVSLVAVNDSVRFWQSYGFDIVDLPELRPKLSSYDSRARLMVREVGAA</sequence>